<protein>
    <submittedName>
        <fullName evidence="4">Uncharacterized protein</fullName>
    </submittedName>
</protein>
<keyword evidence="1" id="KW-0391">Immunity</keyword>
<organism evidence="4 5">
    <name type="scientific">Geospiza parvula</name>
    <name type="common">Small tree-finch</name>
    <name type="synonym">Camarhynchus parvulus</name>
    <dbReference type="NCBI Taxonomy" id="87175"/>
    <lineage>
        <taxon>Eukaryota</taxon>
        <taxon>Metazoa</taxon>
        <taxon>Chordata</taxon>
        <taxon>Craniata</taxon>
        <taxon>Vertebrata</taxon>
        <taxon>Euteleostomi</taxon>
        <taxon>Archelosauria</taxon>
        <taxon>Archosauria</taxon>
        <taxon>Dinosauria</taxon>
        <taxon>Saurischia</taxon>
        <taxon>Theropoda</taxon>
        <taxon>Coelurosauria</taxon>
        <taxon>Aves</taxon>
        <taxon>Neognathae</taxon>
        <taxon>Neoaves</taxon>
        <taxon>Telluraves</taxon>
        <taxon>Australaves</taxon>
        <taxon>Passeriformes</taxon>
        <taxon>Thraupidae</taxon>
        <taxon>Camarhynchus</taxon>
    </lineage>
</organism>
<dbReference type="SMART" id="SM00406">
    <property type="entry name" value="IGv"/>
    <property type="match status" value="1"/>
</dbReference>
<name>A0A8C3MEM4_GEOPR</name>
<evidence type="ECO:0000256" key="2">
    <source>
        <dbReference type="ARBA" id="ARBA00023130"/>
    </source>
</evidence>
<dbReference type="PANTHER" id="PTHR23266">
    <property type="entry name" value="IMMUNOGLOBULIN HEAVY CHAIN"/>
    <property type="match status" value="1"/>
</dbReference>
<dbReference type="GO" id="GO:0005576">
    <property type="term" value="C:extracellular region"/>
    <property type="evidence" value="ECO:0007669"/>
    <property type="project" value="UniProtKB-ARBA"/>
</dbReference>
<dbReference type="GO" id="GO:0002250">
    <property type="term" value="P:adaptive immune response"/>
    <property type="evidence" value="ECO:0007669"/>
    <property type="project" value="UniProtKB-KW"/>
</dbReference>
<keyword evidence="2" id="KW-1064">Adaptive immunity</keyword>
<dbReference type="GO" id="GO:0019814">
    <property type="term" value="C:immunoglobulin complex"/>
    <property type="evidence" value="ECO:0007669"/>
    <property type="project" value="UniProtKB-KW"/>
</dbReference>
<accession>A0A8U8BP54</accession>
<evidence type="ECO:0000256" key="1">
    <source>
        <dbReference type="ARBA" id="ARBA00022859"/>
    </source>
</evidence>
<dbReference type="PROSITE" id="PS50835">
    <property type="entry name" value="IG_LIKE"/>
    <property type="match status" value="1"/>
</dbReference>
<dbReference type="InterPro" id="IPR007110">
    <property type="entry name" value="Ig-like_dom"/>
</dbReference>
<dbReference type="Pfam" id="PF07686">
    <property type="entry name" value="V-set"/>
    <property type="match status" value="1"/>
</dbReference>
<evidence type="ECO:0000313" key="5">
    <source>
        <dbReference type="Proteomes" id="UP000694382"/>
    </source>
</evidence>
<evidence type="ECO:0000313" key="4">
    <source>
        <dbReference type="Ensembl" id="ENSCPVP00000004970.2"/>
    </source>
</evidence>
<reference evidence="4" key="1">
    <citation type="submission" date="2025-08" db="UniProtKB">
        <authorList>
            <consortium name="Ensembl"/>
        </authorList>
    </citation>
    <scope>IDENTIFICATION</scope>
</reference>
<proteinExistence type="predicted"/>
<dbReference type="Proteomes" id="UP000694382">
    <property type="component" value="Unassembled WGS sequence"/>
</dbReference>
<dbReference type="SUPFAM" id="SSF48726">
    <property type="entry name" value="Immunoglobulin"/>
    <property type="match status" value="1"/>
</dbReference>
<dbReference type="InterPro" id="IPR013106">
    <property type="entry name" value="Ig_V-set"/>
</dbReference>
<dbReference type="InterPro" id="IPR050199">
    <property type="entry name" value="IgHV"/>
</dbReference>
<reference evidence="4" key="2">
    <citation type="submission" date="2025-09" db="UniProtKB">
        <authorList>
            <consortium name="Ensembl"/>
        </authorList>
    </citation>
    <scope>IDENTIFICATION</scope>
</reference>
<dbReference type="InterPro" id="IPR013783">
    <property type="entry name" value="Ig-like_fold"/>
</dbReference>
<dbReference type="InterPro" id="IPR036179">
    <property type="entry name" value="Ig-like_dom_sf"/>
</dbReference>
<dbReference type="Ensembl" id="ENSCPVT00000005148.2">
    <property type="protein sequence ID" value="ENSCPVP00000004970.2"/>
    <property type="gene ID" value="ENSCPVG00000016811.1"/>
</dbReference>
<keyword evidence="5" id="KW-1185">Reference proteome</keyword>
<evidence type="ECO:0000256" key="3">
    <source>
        <dbReference type="ARBA" id="ARBA00043265"/>
    </source>
</evidence>
<keyword evidence="3" id="KW-1280">Immunoglobulin</keyword>
<accession>A0A8C3MEM4</accession>
<sequence>RLQLQLPGAPPAPRGSLRLLCRAFGFSFGNFGIGWYRQRPGQALEFVASIDSSGAYTFYAPSVQGRVRICRDNGQSSVTLTMNSLRDEDSGSYFCAKEAGTGGWIAVAGICRFGPVPVPVPQTLPSSP</sequence>
<dbReference type="AlphaFoldDB" id="A0A8C3MEM4"/>
<dbReference type="Gene3D" id="2.60.40.10">
    <property type="entry name" value="Immunoglobulins"/>
    <property type="match status" value="1"/>
</dbReference>